<dbReference type="EMBL" id="CP001804">
    <property type="protein sequence ID" value="ACY17190.1"/>
    <property type="molecule type" value="Genomic_DNA"/>
</dbReference>
<dbReference type="InterPro" id="IPR027392">
    <property type="entry name" value="TF_Znf"/>
</dbReference>
<gene>
    <name evidence="2" type="ordered locus">Hoch_4700</name>
</gene>
<dbReference type="OrthoDB" id="9814037at2"/>
<dbReference type="Pfam" id="PF13453">
    <property type="entry name" value="Zn_ribbon_TFIIB"/>
    <property type="match status" value="1"/>
</dbReference>
<evidence type="ECO:0000313" key="3">
    <source>
        <dbReference type="Proteomes" id="UP000001880"/>
    </source>
</evidence>
<evidence type="ECO:0000313" key="2">
    <source>
        <dbReference type="EMBL" id="ACY17190.1"/>
    </source>
</evidence>
<dbReference type="STRING" id="502025.Hoch_4700"/>
<dbReference type="AlphaFoldDB" id="D0LRG2"/>
<reference evidence="2 3" key="1">
    <citation type="journal article" date="2010" name="Stand. Genomic Sci.">
        <title>Complete genome sequence of Haliangium ochraceum type strain (SMP-2).</title>
        <authorList>
            <consortium name="US DOE Joint Genome Institute (JGI-PGF)"/>
            <person name="Ivanova N."/>
            <person name="Daum C."/>
            <person name="Lang E."/>
            <person name="Abt B."/>
            <person name="Kopitz M."/>
            <person name="Saunders E."/>
            <person name="Lapidus A."/>
            <person name="Lucas S."/>
            <person name="Glavina Del Rio T."/>
            <person name="Nolan M."/>
            <person name="Tice H."/>
            <person name="Copeland A."/>
            <person name="Cheng J.F."/>
            <person name="Chen F."/>
            <person name="Bruce D."/>
            <person name="Goodwin L."/>
            <person name="Pitluck S."/>
            <person name="Mavromatis K."/>
            <person name="Pati A."/>
            <person name="Mikhailova N."/>
            <person name="Chen A."/>
            <person name="Palaniappan K."/>
            <person name="Land M."/>
            <person name="Hauser L."/>
            <person name="Chang Y.J."/>
            <person name="Jeffries C.D."/>
            <person name="Detter J.C."/>
            <person name="Brettin T."/>
            <person name="Rohde M."/>
            <person name="Goker M."/>
            <person name="Bristow J."/>
            <person name="Markowitz V."/>
            <person name="Eisen J.A."/>
            <person name="Hugenholtz P."/>
            <person name="Kyrpides N.C."/>
            <person name="Klenk H.P."/>
        </authorList>
    </citation>
    <scope>NUCLEOTIDE SEQUENCE [LARGE SCALE GENOMIC DNA]</scope>
    <source>
        <strain evidence="3">DSM 14365 / CIP 107738 / JCM 11303 / AJ 13395 / SMP-2</strain>
    </source>
</reference>
<dbReference type="KEGG" id="hoh:Hoch_4700"/>
<accession>D0LRG2</accession>
<dbReference type="RefSeq" id="WP_012829788.1">
    <property type="nucleotide sequence ID" value="NC_013440.1"/>
</dbReference>
<protein>
    <recommendedName>
        <fullName evidence="1">Transcription factor zinc-finger domain-containing protein</fullName>
    </recommendedName>
</protein>
<sequence length="288" mass="31172">MIIECPGCKSRYDVTGRPPGTLARCRCGETFPLPEPETRAGALDCPKCGGSVAATNHACEFCGAALLVKACPRCFSRMFHGAKHCVRCGCDVVVPARATPDGDAEPRHCPRCETPELVGRLVDDVLLDECPDCYGIYLDSNALERIIADRRGARADTVLGATPRKTLMPTPEGPAYVKCPDCDTRMNRRIFAPGSGVVIDVCRAHGTWFDANELPQVIEFCMQGGLEAVARREIEKANIAKREARQAQLLAATEQDRPGNAMADPTRMSLSGQALNTLLKGVGWLLSR</sequence>
<dbReference type="Proteomes" id="UP000001880">
    <property type="component" value="Chromosome"/>
</dbReference>
<dbReference type="HOGENOM" id="CLU_965652_0_0_7"/>
<evidence type="ECO:0000259" key="1">
    <source>
        <dbReference type="Pfam" id="PF13453"/>
    </source>
</evidence>
<feature type="domain" description="Transcription factor zinc-finger" evidence="1">
    <location>
        <begin position="108"/>
        <end position="148"/>
    </location>
</feature>
<name>D0LRG2_HALO1</name>
<keyword evidence="3" id="KW-1185">Reference proteome</keyword>
<organism evidence="2 3">
    <name type="scientific">Haliangium ochraceum (strain DSM 14365 / JCM 11303 / SMP-2)</name>
    <dbReference type="NCBI Taxonomy" id="502025"/>
    <lineage>
        <taxon>Bacteria</taxon>
        <taxon>Pseudomonadati</taxon>
        <taxon>Myxococcota</taxon>
        <taxon>Polyangia</taxon>
        <taxon>Haliangiales</taxon>
        <taxon>Kofleriaceae</taxon>
        <taxon>Haliangium</taxon>
    </lineage>
</organism>
<proteinExistence type="predicted"/>
<dbReference type="eggNOG" id="COG3809">
    <property type="taxonomic scope" value="Bacteria"/>
</dbReference>